<evidence type="ECO:0000259" key="4">
    <source>
        <dbReference type="Pfam" id="PF20434"/>
    </source>
</evidence>
<evidence type="ECO:0000313" key="6">
    <source>
        <dbReference type="Proteomes" id="UP000076632"/>
    </source>
</evidence>
<dbReference type="EMBL" id="KV407462">
    <property type="protein sequence ID" value="KZF20950.1"/>
    <property type="molecule type" value="Genomic_DNA"/>
</dbReference>
<dbReference type="EC" id="3.5.1.9" evidence="3"/>
<dbReference type="GO" id="GO:0034354">
    <property type="term" value="P:'de novo' NAD+ biosynthetic process from L-tryptophan"/>
    <property type="evidence" value="ECO:0007669"/>
    <property type="project" value="UniProtKB-UniRule"/>
</dbReference>
<dbReference type="SUPFAM" id="SSF53474">
    <property type="entry name" value="alpha/beta-Hydrolases"/>
    <property type="match status" value="1"/>
</dbReference>
<dbReference type="ESTHER" id="9pezi-a0a165fgi3">
    <property type="family name" value="Kynurenine-formamidase"/>
</dbReference>
<dbReference type="OrthoDB" id="420264at2759"/>
<comment type="function">
    <text evidence="3">Catalyzes the hydrolysis of N-formyl-L-kynurenine to L-kynurenine, the second step in the kynurenine pathway of tryptophan degradation. Kynurenine may be further oxidized to nicotinic acid, NAD(H) and NADP(H). Required for elimination of toxic metabolites.</text>
</comment>
<dbReference type="UniPathway" id="UPA00333">
    <property type="reaction ID" value="UER00454"/>
</dbReference>
<evidence type="ECO:0000256" key="2">
    <source>
        <dbReference type="ARBA" id="ARBA00023079"/>
    </source>
</evidence>
<dbReference type="PANTHER" id="PTHR48081:SF33">
    <property type="entry name" value="KYNURENINE FORMAMIDASE"/>
    <property type="match status" value="1"/>
</dbReference>
<reference evidence="5 6" key="1">
    <citation type="journal article" date="2016" name="Fungal Biol.">
        <title>The genome of Xylona heveae provides a window into fungal endophytism.</title>
        <authorList>
            <person name="Gazis R."/>
            <person name="Kuo A."/>
            <person name="Riley R."/>
            <person name="LaButti K."/>
            <person name="Lipzen A."/>
            <person name="Lin J."/>
            <person name="Amirebrahimi M."/>
            <person name="Hesse C.N."/>
            <person name="Spatafora J.W."/>
            <person name="Henrissat B."/>
            <person name="Hainaut M."/>
            <person name="Grigoriev I.V."/>
            <person name="Hibbett D.S."/>
        </authorList>
    </citation>
    <scope>NUCLEOTIDE SEQUENCE [LARGE SCALE GENOMIC DNA]</scope>
    <source>
        <strain evidence="5 6">TC161</strain>
    </source>
</reference>
<proteinExistence type="inferred from homology"/>
<keyword evidence="1 3" id="KW-0378">Hydrolase</keyword>
<comment type="domain">
    <text evidence="3">The main chain amide nitrogen atoms of the second glycine and its adjacent residue in the HGGXW motif define the oxyanion hole, and stabilize the oxyanion that forms during the nucleophilic attack by the catalytic serine during substrate cleavage.</text>
</comment>
<evidence type="ECO:0000256" key="1">
    <source>
        <dbReference type="ARBA" id="ARBA00022801"/>
    </source>
</evidence>
<dbReference type="InterPro" id="IPR050300">
    <property type="entry name" value="GDXG_lipolytic_enzyme"/>
</dbReference>
<feature type="short sequence motif" description="HGGXW" evidence="3">
    <location>
        <begin position="43"/>
        <end position="47"/>
    </location>
</feature>
<feature type="active site" evidence="3">
    <location>
        <position position="290"/>
    </location>
</feature>
<evidence type="ECO:0000313" key="5">
    <source>
        <dbReference type="EMBL" id="KZF20950.1"/>
    </source>
</evidence>
<dbReference type="GO" id="GO:0019441">
    <property type="term" value="P:L-tryptophan catabolic process to kynurenine"/>
    <property type="evidence" value="ECO:0007669"/>
    <property type="project" value="UniProtKB-UniRule"/>
</dbReference>
<keyword evidence="6" id="KW-1185">Reference proteome</keyword>
<protein>
    <recommendedName>
        <fullName evidence="3">Kynurenine formamidase</fullName>
        <shortName evidence="3">KFA</shortName>
        <shortName evidence="3">KFase</shortName>
        <ecNumber evidence="3">3.5.1.9</ecNumber>
    </recommendedName>
    <alternativeName>
        <fullName evidence="3">Arylformamidase</fullName>
    </alternativeName>
    <alternativeName>
        <fullName evidence="3">N-formylkynurenine formamidase</fullName>
        <shortName evidence="3">FKF</shortName>
    </alternativeName>
</protein>
<comment type="pathway">
    <text evidence="3">Amino-acid degradation; L-tryptophan degradation via kynurenine pathway; L-kynurenine from L-tryptophan: step 2/2.</text>
</comment>
<feature type="active site" description="Nucleophile" evidence="3">
    <location>
        <position position="140"/>
    </location>
</feature>
<dbReference type="HAMAP" id="MF_03014">
    <property type="entry name" value="KFase"/>
    <property type="match status" value="1"/>
</dbReference>
<dbReference type="InterPro" id="IPR049492">
    <property type="entry name" value="BD-FAE-like_dom"/>
</dbReference>
<dbReference type="PANTHER" id="PTHR48081">
    <property type="entry name" value="AB HYDROLASE SUPERFAMILY PROTEIN C4A8.06C"/>
    <property type="match status" value="1"/>
</dbReference>
<dbReference type="RefSeq" id="XP_018186505.1">
    <property type="nucleotide sequence ID" value="XM_018335387.1"/>
</dbReference>
<dbReference type="AlphaFoldDB" id="A0A165FGI3"/>
<dbReference type="FunCoup" id="A0A165FGI3">
    <property type="interactions" value="135"/>
</dbReference>
<dbReference type="Pfam" id="PF20434">
    <property type="entry name" value="BD-FAE"/>
    <property type="match status" value="1"/>
</dbReference>
<dbReference type="STRING" id="1328760.A0A165FGI3"/>
<comment type="similarity">
    <text evidence="3">Belongs to the kynurenine formamidase family.</text>
</comment>
<comment type="catalytic activity">
    <reaction evidence="3">
        <text>N-formyl-L-kynurenine + H2O = L-kynurenine + formate + H(+)</text>
        <dbReference type="Rhea" id="RHEA:13009"/>
        <dbReference type="ChEBI" id="CHEBI:15377"/>
        <dbReference type="ChEBI" id="CHEBI:15378"/>
        <dbReference type="ChEBI" id="CHEBI:15740"/>
        <dbReference type="ChEBI" id="CHEBI:57959"/>
        <dbReference type="ChEBI" id="CHEBI:58629"/>
        <dbReference type="EC" id="3.5.1.9"/>
    </reaction>
</comment>
<dbReference type="GO" id="GO:0004061">
    <property type="term" value="F:arylformamidase activity"/>
    <property type="evidence" value="ECO:0007669"/>
    <property type="project" value="UniProtKB-UniRule"/>
</dbReference>
<dbReference type="InterPro" id="IPR027519">
    <property type="entry name" value="KFase_ver/fungi-typ"/>
</dbReference>
<dbReference type="InterPro" id="IPR029058">
    <property type="entry name" value="AB_hydrolase_fold"/>
</dbReference>
<dbReference type="Proteomes" id="UP000076632">
    <property type="component" value="Unassembled WGS sequence"/>
</dbReference>
<accession>A0A165FGI3</accession>
<organism evidence="5 6">
    <name type="scientific">Xylona heveae (strain CBS 132557 / TC161)</name>
    <dbReference type="NCBI Taxonomy" id="1328760"/>
    <lineage>
        <taxon>Eukaryota</taxon>
        <taxon>Fungi</taxon>
        <taxon>Dikarya</taxon>
        <taxon>Ascomycota</taxon>
        <taxon>Pezizomycotina</taxon>
        <taxon>Xylonomycetes</taxon>
        <taxon>Xylonales</taxon>
        <taxon>Xylonaceae</taxon>
        <taxon>Xylona</taxon>
    </lineage>
</organism>
<dbReference type="InParanoid" id="A0A165FGI3"/>
<feature type="active site" evidence="3">
    <location>
        <position position="249"/>
    </location>
</feature>
<evidence type="ECO:0000256" key="3">
    <source>
        <dbReference type="HAMAP-Rule" id="MF_03014"/>
    </source>
</evidence>
<gene>
    <name evidence="5" type="ORF">L228DRAFT_270210</name>
</gene>
<name>A0A165FGI3_XYLHT</name>
<dbReference type="Gene3D" id="3.40.50.1820">
    <property type="entry name" value="alpha/beta hydrolase"/>
    <property type="match status" value="1"/>
</dbReference>
<sequence>MEHKSLRYSSEHELQHLSVWFPPSDVPLSNTQHASKYWVIYIHGGAWRDPAIKNESFSTTIERLISTSEYSSIVPNIAAFASIDYRLSPHPDFPQDKASTPSNQLRNAKHPDHIRDVQQAIAFLQREYQFGDRYILVGHSCGATLAFHLAMGCGISKDDDRRNRSGPNEGNKEQSPIDLPVAIVGVEGIYDLRGLRDAHQDVRIYHEVLEGAFGPDESVWDVASPAKYSAFRETWPSGKLAVIVHTEADELVEPEQMSKMAAHLRNSWNGSTIALKDDIPGGRDQSTGGHDEVWKRGVVLADVIAKTIKELSS</sequence>
<keyword evidence="2 3" id="KW-0823">Tryptophan catabolism</keyword>
<dbReference type="OMA" id="YWVIYIH"/>
<comment type="subunit">
    <text evidence="3">Homodimer.</text>
</comment>
<feature type="domain" description="BD-FAE-like" evidence="4">
    <location>
        <begin position="26"/>
        <end position="263"/>
    </location>
</feature>
<dbReference type="GeneID" id="28900524"/>